<dbReference type="InterPro" id="IPR045229">
    <property type="entry name" value="TPP_enz"/>
</dbReference>
<dbReference type="InterPro" id="IPR029035">
    <property type="entry name" value="DHS-like_NAD/FAD-binding_dom"/>
</dbReference>
<dbReference type="GO" id="GO:0009097">
    <property type="term" value="P:isoleucine biosynthetic process"/>
    <property type="evidence" value="ECO:0007669"/>
    <property type="project" value="TreeGrafter"/>
</dbReference>
<dbReference type="Pfam" id="PF02776">
    <property type="entry name" value="TPP_enzyme_N"/>
    <property type="match status" value="1"/>
</dbReference>
<dbReference type="InterPro" id="IPR012001">
    <property type="entry name" value="Thiamin_PyroP_enz_TPP-bd_dom"/>
</dbReference>
<dbReference type="CDD" id="cd00568">
    <property type="entry name" value="TPP_enzymes"/>
    <property type="match status" value="1"/>
</dbReference>
<dbReference type="GO" id="GO:0005948">
    <property type="term" value="C:acetolactate synthase complex"/>
    <property type="evidence" value="ECO:0007669"/>
    <property type="project" value="TreeGrafter"/>
</dbReference>
<organism evidence="8 9">
    <name type="scientific">Burkholderia contaminans</name>
    <dbReference type="NCBI Taxonomy" id="488447"/>
    <lineage>
        <taxon>Bacteria</taxon>
        <taxon>Pseudomonadati</taxon>
        <taxon>Pseudomonadota</taxon>
        <taxon>Betaproteobacteria</taxon>
        <taxon>Burkholderiales</taxon>
        <taxon>Burkholderiaceae</taxon>
        <taxon>Burkholderia</taxon>
        <taxon>Burkholderia cepacia complex</taxon>
    </lineage>
</organism>
<dbReference type="RefSeq" id="WP_254600252.1">
    <property type="nucleotide sequence ID" value="NZ_CABVQT010000011.1"/>
</dbReference>
<evidence type="ECO:0000256" key="4">
    <source>
        <dbReference type="SAM" id="MobiDB-lite"/>
    </source>
</evidence>
<evidence type="ECO:0000259" key="7">
    <source>
        <dbReference type="Pfam" id="PF02776"/>
    </source>
</evidence>
<gene>
    <name evidence="8" type="ORF">BCO71171_04249</name>
</gene>
<feature type="domain" description="Thiamine pyrophosphate enzyme central" evidence="5">
    <location>
        <begin position="207"/>
        <end position="338"/>
    </location>
</feature>
<dbReference type="GO" id="GO:0050660">
    <property type="term" value="F:flavin adenine dinucleotide binding"/>
    <property type="evidence" value="ECO:0007669"/>
    <property type="project" value="TreeGrafter"/>
</dbReference>
<evidence type="ECO:0000259" key="5">
    <source>
        <dbReference type="Pfam" id="PF00205"/>
    </source>
</evidence>
<dbReference type="Pfam" id="PF00205">
    <property type="entry name" value="TPP_enzyme_M"/>
    <property type="match status" value="1"/>
</dbReference>
<dbReference type="Pfam" id="PF02775">
    <property type="entry name" value="TPP_enzyme_C"/>
    <property type="match status" value="1"/>
</dbReference>
<proteinExistence type="inferred from homology"/>
<dbReference type="CDD" id="cd07035">
    <property type="entry name" value="TPP_PYR_POX_like"/>
    <property type="match status" value="1"/>
</dbReference>
<sequence>MGKMRVAEYLAAFLASRGARHVFMVTGGGAMFLNDALAHANGLAPVYCHHEQACAMAAEAYARVTNTPGVLNVTTGPGGINALNGVFGAFTDSIPLVILSGQVKRDTHLVTTPVPGLRQLGDQEADIVSMARPVCKDALTLTDPLQARAVIERAWALCQHGRPGPVWIDIPIDVQSAQIDVDSLAPWDQHLPALPGVLEGNALDTAVRKVLARIAASRRPLFLLGTGARLSGQHDNLVRIAECLGVPLATGWTHDTVPSDHPLFAGRPGTIGTRQGNFVLQAADLVVVFGSRLNIRQTGYNFASFAKNAHLVQIDIDEAETRKPTLRPHEAIVADLRILTPRLLHEAPHCATPSRFEEWRAWISRTKARYPALETRPRPWNGKINPYLFIEALFELSRPGDVVATGNASACIIPFQIAPLARGIRLFSNSGSASMGYDLPAAIGAACAAPEGARIWAIAGDGSLQMNIQELQTIAHYQLPIKVIVLNNAGYLSIRSSQANFFKRLSGEGPTSGVTLPNFSAVGAAYGLPSVRLDQQDFRESLRAAIEAPGPGLIEVMLDPEQGFEPRVSSRQLPDGTIRSPELEDMYPFLHPEELSAAMPGPAPSESTSALP</sequence>
<accession>A0A6P2ZKG7</accession>
<dbReference type="AlphaFoldDB" id="A0A6P2ZKG7"/>
<dbReference type="InterPro" id="IPR011766">
    <property type="entry name" value="TPP_enzyme_TPP-bd"/>
</dbReference>
<dbReference type="SUPFAM" id="SSF52467">
    <property type="entry name" value="DHS-like NAD/FAD-binding domain"/>
    <property type="match status" value="1"/>
</dbReference>
<reference evidence="8 9" key="1">
    <citation type="submission" date="2019-09" db="EMBL/GenBank/DDBJ databases">
        <authorList>
            <person name="Depoorter E."/>
        </authorList>
    </citation>
    <scope>NUCLEOTIDE SEQUENCE [LARGE SCALE GENOMIC DNA]</scope>
    <source>
        <strain evidence="8">R-71171</strain>
    </source>
</reference>
<dbReference type="GO" id="GO:0003984">
    <property type="term" value="F:acetolactate synthase activity"/>
    <property type="evidence" value="ECO:0007669"/>
    <property type="project" value="TreeGrafter"/>
</dbReference>
<evidence type="ECO:0000313" key="8">
    <source>
        <dbReference type="EMBL" id="VWD35487.1"/>
    </source>
</evidence>
<dbReference type="FunFam" id="3.40.50.970:FF:000007">
    <property type="entry name" value="Acetolactate synthase"/>
    <property type="match status" value="1"/>
</dbReference>
<dbReference type="Gene3D" id="3.40.50.970">
    <property type="match status" value="2"/>
</dbReference>
<dbReference type="SUPFAM" id="SSF52518">
    <property type="entry name" value="Thiamin diphosphate-binding fold (THDP-binding)"/>
    <property type="match status" value="2"/>
</dbReference>
<evidence type="ECO:0000313" key="9">
    <source>
        <dbReference type="Proteomes" id="UP000494182"/>
    </source>
</evidence>
<keyword evidence="2 3" id="KW-0786">Thiamine pyrophosphate</keyword>
<dbReference type="InterPro" id="IPR029061">
    <property type="entry name" value="THDP-binding"/>
</dbReference>
<evidence type="ECO:0000256" key="2">
    <source>
        <dbReference type="ARBA" id="ARBA00023052"/>
    </source>
</evidence>
<feature type="domain" description="Thiamine pyrophosphate enzyme TPP-binding" evidence="6">
    <location>
        <begin position="421"/>
        <end position="556"/>
    </location>
</feature>
<protein>
    <submittedName>
        <fullName evidence="8">Acetolactate synthase</fullName>
    </submittedName>
</protein>
<dbReference type="GO" id="GO:0030976">
    <property type="term" value="F:thiamine pyrophosphate binding"/>
    <property type="evidence" value="ECO:0007669"/>
    <property type="project" value="InterPro"/>
</dbReference>
<comment type="similarity">
    <text evidence="1 3">Belongs to the TPP enzyme family.</text>
</comment>
<evidence type="ECO:0000259" key="6">
    <source>
        <dbReference type="Pfam" id="PF02775"/>
    </source>
</evidence>
<dbReference type="EMBL" id="CABVQT010000011">
    <property type="protein sequence ID" value="VWD35487.1"/>
    <property type="molecule type" value="Genomic_DNA"/>
</dbReference>
<dbReference type="PANTHER" id="PTHR18968:SF142">
    <property type="entry name" value="ACETOLACTATE SYNTHASE"/>
    <property type="match status" value="1"/>
</dbReference>
<dbReference type="GO" id="GO:0000287">
    <property type="term" value="F:magnesium ion binding"/>
    <property type="evidence" value="ECO:0007669"/>
    <property type="project" value="InterPro"/>
</dbReference>
<dbReference type="Proteomes" id="UP000494182">
    <property type="component" value="Unassembled WGS sequence"/>
</dbReference>
<dbReference type="Gene3D" id="3.40.50.1220">
    <property type="entry name" value="TPP-binding domain"/>
    <property type="match status" value="1"/>
</dbReference>
<dbReference type="InterPro" id="IPR012000">
    <property type="entry name" value="Thiamin_PyroP_enz_cen_dom"/>
</dbReference>
<evidence type="ECO:0000256" key="1">
    <source>
        <dbReference type="ARBA" id="ARBA00007812"/>
    </source>
</evidence>
<feature type="domain" description="Thiamine pyrophosphate enzyme N-terminal TPP-binding" evidence="7">
    <location>
        <begin position="4"/>
        <end position="108"/>
    </location>
</feature>
<name>A0A6P2ZKG7_9BURK</name>
<feature type="region of interest" description="Disordered" evidence="4">
    <location>
        <begin position="593"/>
        <end position="612"/>
    </location>
</feature>
<dbReference type="GO" id="GO:0009099">
    <property type="term" value="P:L-valine biosynthetic process"/>
    <property type="evidence" value="ECO:0007669"/>
    <property type="project" value="TreeGrafter"/>
</dbReference>
<evidence type="ECO:0000256" key="3">
    <source>
        <dbReference type="RuleBase" id="RU362132"/>
    </source>
</evidence>
<dbReference type="PANTHER" id="PTHR18968">
    <property type="entry name" value="THIAMINE PYROPHOSPHATE ENZYMES"/>
    <property type="match status" value="1"/>
</dbReference>